<dbReference type="InterPro" id="IPR002938">
    <property type="entry name" value="FAD-bd"/>
</dbReference>
<keyword evidence="6" id="KW-1185">Reference proteome</keyword>
<dbReference type="PRINTS" id="PR00420">
    <property type="entry name" value="RNGMNOXGNASE"/>
</dbReference>
<gene>
    <name evidence="5" type="ORF">LIER_25230</name>
</gene>
<proteinExistence type="inferred from homology"/>
<dbReference type="Pfam" id="PF01494">
    <property type="entry name" value="FAD_binding_3"/>
    <property type="match status" value="1"/>
</dbReference>
<dbReference type="GO" id="GO:0004497">
    <property type="term" value="F:monooxygenase activity"/>
    <property type="evidence" value="ECO:0007669"/>
    <property type="project" value="UniProtKB-KW"/>
</dbReference>
<keyword evidence="1" id="KW-0560">Oxidoreductase</keyword>
<reference evidence="5 6" key="1">
    <citation type="submission" date="2024-01" db="EMBL/GenBank/DDBJ databases">
        <title>The complete chloroplast genome sequence of Lithospermum erythrorhizon: insights into the phylogenetic relationship among Boraginaceae species and the maternal lineages of purple gromwells.</title>
        <authorList>
            <person name="Okada T."/>
            <person name="Watanabe K."/>
        </authorList>
    </citation>
    <scope>NUCLEOTIDE SEQUENCE [LARGE SCALE GENOMIC DNA]</scope>
</reference>
<dbReference type="AlphaFoldDB" id="A0AAV3R709"/>
<evidence type="ECO:0000259" key="4">
    <source>
        <dbReference type="Pfam" id="PF01494"/>
    </source>
</evidence>
<dbReference type="SUPFAM" id="SSF51905">
    <property type="entry name" value="FAD/NAD(P)-binding domain"/>
    <property type="match status" value="1"/>
</dbReference>
<evidence type="ECO:0000256" key="2">
    <source>
        <dbReference type="ARBA" id="ARBA00023033"/>
    </source>
</evidence>
<dbReference type="GO" id="GO:0071949">
    <property type="term" value="F:FAD binding"/>
    <property type="evidence" value="ECO:0007669"/>
    <property type="project" value="InterPro"/>
</dbReference>
<dbReference type="PANTHER" id="PTHR45934">
    <property type="entry name" value="FAD/NAD(P)-BINDING OXIDOREDUCTASE FAMILY PROTEIN"/>
    <property type="match status" value="1"/>
</dbReference>
<dbReference type="Proteomes" id="UP001454036">
    <property type="component" value="Unassembled WGS sequence"/>
</dbReference>
<evidence type="ECO:0000256" key="3">
    <source>
        <dbReference type="ARBA" id="ARBA00024018"/>
    </source>
</evidence>
<evidence type="ECO:0000313" key="5">
    <source>
        <dbReference type="EMBL" id="GAA0171121.1"/>
    </source>
</evidence>
<organism evidence="5 6">
    <name type="scientific">Lithospermum erythrorhizon</name>
    <name type="common">Purple gromwell</name>
    <name type="synonym">Lithospermum officinale var. erythrorhizon</name>
    <dbReference type="NCBI Taxonomy" id="34254"/>
    <lineage>
        <taxon>Eukaryota</taxon>
        <taxon>Viridiplantae</taxon>
        <taxon>Streptophyta</taxon>
        <taxon>Embryophyta</taxon>
        <taxon>Tracheophyta</taxon>
        <taxon>Spermatophyta</taxon>
        <taxon>Magnoliopsida</taxon>
        <taxon>eudicotyledons</taxon>
        <taxon>Gunneridae</taxon>
        <taxon>Pentapetalae</taxon>
        <taxon>asterids</taxon>
        <taxon>lamiids</taxon>
        <taxon>Boraginales</taxon>
        <taxon>Boraginaceae</taxon>
        <taxon>Boraginoideae</taxon>
        <taxon>Lithospermeae</taxon>
        <taxon>Lithospermum</taxon>
    </lineage>
</organism>
<evidence type="ECO:0000256" key="1">
    <source>
        <dbReference type="ARBA" id="ARBA00023002"/>
    </source>
</evidence>
<comment type="caution">
    <text evidence="5">The sequence shown here is derived from an EMBL/GenBank/DDBJ whole genome shotgun (WGS) entry which is preliminary data.</text>
</comment>
<keyword evidence="2" id="KW-0503">Monooxygenase</keyword>
<dbReference type="EMBL" id="BAABME010007535">
    <property type="protein sequence ID" value="GAA0171121.1"/>
    <property type="molecule type" value="Genomic_DNA"/>
</dbReference>
<sequence>MASFEEYHDIVIVGGGICGLATALALHRKGFRSLVLERSKILRATGAAIGVLANGWRALDQLGVGYKLRQTAIPMERTCDIWIDKGRKQEYLLHEARCLKRSDLVETLADALPPGTIRFGCQVVSVKMDPRTNYPTLQLDNGNSIITKVLIGCDGSRSIVADFLELTPPKQFEIAAFRGLANYTDGHKLSHEFIRMRRGNAMMGRIPITETLVYWFVGQQLAKSNTDTAIARDPKLMKQTVIDSLEGFPSDFKELIEDSNLESLSFYHIKYRAPWELLLRQFRKGTVLVAGDAMHVMGPFLGQGGSAALEDAVVLARNLSQKISAEELHDKMSIDKVVGNAFDQYLKERRWRLLRLSLQSYLSGVLFETTSLVKRFIAVTAMISLFSRDPMGHTKFDCGLL</sequence>
<comment type="similarity">
    <text evidence="3">Belongs to the 3-hydroxybenzoate 6-hydroxylase family.</text>
</comment>
<evidence type="ECO:0000313" key="6">
    <source>
        <dbReference type="Proteomes" id="UP001454036"/>
    </source>
</evidence>
<protein>
    <submittedName>
        <fullName evidence="5">Oxidoreductase</fullName>
    </submittedName>
</protein>
<dbReference type="Gene3D" id="3.50.50.60">
    <property type="entry name" value="FAD/NAD(P)-binding domain"/>
    <property type="match status" value="1"/>
</dbReference>
<dbReference type="InterPro" id="IPR044560">
    <property type="entry name" value="MOase"/>
</dbReference>
<dbReference type="PANTHER" id="PTHR45934:SF2">
    <property type="entry name" value="MONOOXYGENASE 1"/>
    <property type="match status" value="1"/>
</dbReference>
<feature type="domain" description="FAD-binding" evidence="4">
    <location>
        <begin position="9"/>
        <end position="330"/>
    </location>
</feature>
<accession>A0AAV3R709</accession>
<name>A0AAV3R709_LITER</name>
<dbReference type="InterPro" id="IPR036188">
    <property type="entry name" value="FAD/NAD-bd_sf"/>
</dbReference>